<gene>
    <name evidence="1" type="ORF">METZ01_LOCUS47948</name>
</gene>
<dbReference type="PANTHER" id="PTHR20883">
    <property type="entry name" value="PHYTANOYL-COA DIOXYGENASE DOMAIN CONTAINING 1"/>
    <property type="match status" value="1"/>
</dbReference>
<dbReference type="SUPFAM" id="SSF51197">
    <property type="entry name" value="Clavaminate synthase-like"/>
    <property type="match status" value="1"/>
</dbReference>
<sequence>MAFVDNVSWKTKATVVELTSTDITQYEEEGYLVVRDALDAAELNRFDKAFRTHLDELHPSDLKYPDPGRYTLAKSCMADPELAFVVEHPNIVEPARCLLQEDPILTAFVIYDRTPGGPGIPAHNDYKRWRPVGSSMNWLFTVVPLCDFDEMHGQLFVAPGSHRLERVQPGPGRAQEVSEAVRPDDDAFVDPELCRGDLLIMNMHCWHRAAPNHSAEHRVGFFNKYAGISCPPATGYYLFNDDAFNALSTAGQRYIAVHSDRPISRARMLLQRGDRYLFAEGENGLHLPGGPTWRESAIPDWDIGNYIASVHGHMRDQVRVETPWASYIGDYYENGDVCRVYGYELNDNGFPVAYEGEWLDFDNVEERATEGYELEAIATWNRPDVTRGKGVTQAQARIDQYAY</sequence>
<dbReference type="PANTHER" id="PTHR20883:SF48">
    <property type="entry name" value="ECTOINE DIOXYGENASE"/>
    <property type="match status" value="1"/>
</dbReference>
<dbReference type="GO" id="GO:0016491">
    <property type="term" value="F:oxidoreductase activity"/>
    <property type="evidence" value="ECO:0007669"/>
    <property type="project" value="UniProtKB-ARBA"/>
</dbReference>
<evidence type="ECO:0000313" key="1">
    <source>
        <dbReference type="EMBL" id="SUZ95094.1"/>
    </source>
</evidence>
<protein>
    <recommendedName>
        <fullName evidence="2">Phytanoyl-CoA dioxygenase family protein</fullName>
    </recommendedName>
</protein>
<dbReference type="AlphaFoldDB" id="A0A381RV53"/>
<dbReference type="InterPro" id="IPR008775">
    <property type="entry name" value="Phytyl_CoA_dOase-like"/>
</dbReference>
<organism evidence="1">
    <name type="scientific">marine metagenome</name>
    <dbReference type="NCBI Taxonomy" id="408172"/>
    <lineage>
        <taxon>unclassified sequences</taxon>
        <taxon>metagenomes</taxon>
        <taxon>ecological metagenomes</taxon>
    </lineage>
</organism>
<proteinExistence type="predicted"/>
<dbReference type="Pfam" id="PF05721">
    <property type="entry name" value="PhyH"/>
    <property type="match status" value="1"/>
</dbReference>
<reference evidence="1" key="1">
    <citation type="submission" date="2018-05" db="EMBL/GenBank/DDBJ databases">
        <authorList>
            <person name="Lanie J.A."/>
            <person name="Ng W.-L."/>
            <person name="Kazmierczak K.M."/>
            <person name="Andrzejewski T.M."/>
            <person name="Davidsen T.M."/>
            <person name="Wayne K.J."/>
            <person name="Tettelin H."/>
            <person name="Glass J.I."/>
            <person name="Rusch D."/>
            <person name="Podicherti R."/>
            <person name="Tsui H.-C.T."/>
            <person name="Winkler M.E."/>
        </authorList>
    </citation>
    <scope>NUCLEOTIDE SEQUENCE</scope>
</reference>
<dbReference type="Gene3D" id="2.60.120.620">
    <property type="entry name" value="q2cbj1_9rhob like domain"/>
    <property type="match status" value="1"/>
</dbReference>
<name>A0A381RV53_9ZZZZ</name>
<dbReference type="GO" id="GO:0046872">
    <property type="term" value="F:metal ion binding"/>
    <property type="evidence" value="ECO:0007669"/>
    <property type="project" value="UniProtKB-ARBA"/>
</dbReference>
<evidence type="ECO:0008006" key="2">
    <source>
        <dbReference type="Google" id="ProtNLM"/>
    </source>
</evidence>
<dbReference type="EMBL" id="UINC01002293">
    <property type="protein sequence ID" value="SUZ95094.1"/>
    <property type="molecule type" value="Genomic_DNA"/>
</dbReference>
<accession>A0A381RV53</accession>